<keyword evidence="6" id="KW-1185">Reference proteome</keyword>
<comment type="similarity">
    <text evidence="1">Belongs to the SMP-30/CGR1 family.</text>
</comment>
<dbReference type="InterPro" id="IPR005511">
    <property type="entry name" value="SMP-30"/>
</dbReference>
<keyword evidence="3" id="KW-0862">Zinc</keyword>
<protein>
    <submittedName>
        <fullName evidence="5">SMP-30/gluconolactonase/LRE family protein</fullName>
    </submittedName>
</protein>
<feature type="binding site" evidence="3">
    <location>
        <position position="119"/>
    </location>
    <ligand>
        <name>substrate</name>
    </ligand>
</feature>
<dbReference type="GO" id="GO:0004341">
    <property type="term" value="F:gluconolactonase activity"/>
    <property type="evidence" value="ECO:0007669"/>
    <property type="project" value="TreeGrafter"/>
</dbReference>
<accession>A0A4T2CEW1</accession>
<name>A0A4T2CEW1_9MICO</name>
<feature type="binding site" evidence="3">
    <location>
        <position position="212"/>
    </location>
    <ligand>
        <name>a divalent metal cation</name>
        <dbReference type="ChEBI" id="CHEBI:60240"/>
    </ligand>
</feature>
<dbReference type="InterPro" id="IPR013658">
    <property type="entry name" value="SGL"/>
</dbReference>
<dbReference type="RefSeq" id="WP_136640363.1">
    <property type="nucleotide sequence ID" value="NZ_QYRT01000002.1"/>
</dbReference>
<dbReference type="SUPFAM" id="SSF63829">
    <property type="entry name" value="Calcium-dependent phosphotriesterase"/>
    <property type="match status" value="1"/>
</dbReference>
<evidence type="ECO:0000256" key="2">
    <source>
        <dbReference type="PIRSR" id="PIRSR605511-1"/>
    </source>
</evidence>
<evidence type="ECO:0000313" key="5">
    <source>
        <dbReference type="EMBL" id="TIH40748.1"/>
    </source>
</evidence>
<dbReference type="Pfam" id="PF08450">
    <property type="entry name" value="SGL"/>
    <property type="match status" value="1"/>
</dbReference>
<dbReference type="GO" id="GO:0005509">
    <property type="term" value="F:calcium ion binding"/>
    <property type="evidence" value="ECO:0007669"/>
    <property type="project" value="TreeGrafter"/>
</dbReference>
<evidence type="ECO:0000313" key="6">
    <source>
        <dbReference type="Proteomes" id="UP000306192"/>
    </source>
</evidence>
<proteinExistence type="inferred from homology"/>
<feature type="domain" description="SMP-30/Gluconolactonase/LRE-like region" evidence="4">
    <location>
        <begin position="18"/>
        <end position="271"/>
    </location>
</feature>
<dbReference type="GO" id="GO:0019853">
    <property type="term" value="P:L-ascorbic acid biosynthetic process"/>
    <property type="evidence" value="ECO:0007669"/>
    <property type="project" value="TreeGrafter"/>
</dbReference>
<dbReference type="PANTHER" id="PTHR10907:SF47">
    <property type="entry name" value="REGUCALCIN"/>
    <property type="match status" value="1"/>
</dbReference>
<dbReference type="Proteomes" id="UP000306192">
    <property type="component" value="Unassembled WGS sequence"/>
</dbReference>
<dbReference type="OrthoDB" id="2633250at2"/>
<feature type="binding site" evidence="3">
    <location>
        <position position="20"/>
    </location>
    <ligand>
        <name>a divalent metal cation</name>
        <dbReference type="ChEBI" id="CHEBI:60240"/>
    </ligand>
</feature>
<feature type="active site" description="Proton donor/acceptor" evidence="2">
    <location>
        <position position="212"/>
    </location>
</feature>
<sequence>MGDFVSEPRVFREQKAILGESLVWRAAGGEAGTPDLEGDLLWCDITSGILHISPYGGAVSGADDRHIELPAPLASFHLASIDGEPGFVVSLGDRVVLVSEAGVIVRELAGIRHAHTGLRLNEGKVDPAGRWVTGSMNLTTGEPDGAFYSVTSSGEQRVLCGGVGVGNGLEWSADGSLIYFTDTSVETVYVAPYSATGELGEVSVFLNDGPHDGLTRDAAGDFWAALYGKGVVVKYRANGDEVLRRELPAPNLTSVAFGGPGRSTLFVTSARENLTEQQLREHPLSGSVFALDTDSRGVPARSFTSNA</sequence>
<evidence type="ECO:0000256" key="3">
    <source>
        <dbReference type="PIRSR" id="PIRSR605511-2"/>
    </source>
</evidence>
<reference evidence="5 6" key="1">
    <citation type="journal article" date="2019" name="Microorganisms">
        <title>Systematic Affiliation and Genome Analysis of Subtercola vilae DB165(T) with Particular Emphasis on Cold Adaptation of an Isolate from a High-Altitude Cold Volcano Lake.</title>
        <authorList>
            <person name="Villalobos A.S."/>
            <person name="Wiese J."/>
            <person name="Imhoff J.F."/>
            <person name="Dorador C."/>
            <person name="Keller A."/>
            <person name="Hentschel U."/>
        </authorList>
    </citation>
    <scope>NUCLEOTIDE SEQUENCE [LARGE SCALE GENOMIC DNA]</scope>
    <source>
        <strain evidence="5 6">DB165</strain>
    </source>
</reference>
<keyword evidence="3" id="KW-0479">Metal-binding</keyword>
<dbReference type="Gene3D" id="2.120.10.30">
    <property type="entry name" value="TolB, C-terminal domain"/>
    <property type="match status" value="1"/>
</dbReference>
<dbReference type="PRINTS" id="PR01790">
    <property type="entry name" value="SMP30FAMILY"/>
</dbReference>
<evidence type="ECO:0000259" key="4">
    <source>
        <dbReference type="Pfam" id="PF08450"/>
    </source>
</evidence>
<comment type="caution">
    <text evidence="5">The sequence shown here is derived from an EMBL/GenBank/DDBJ whole genome shotgun (WGS) entry which is preliminary data.</text>
</comment>
<evidence type="ECO:0000256" key="1">
    <source>
        <dbReference type="ARBA" id="ARBA00008853"/>
    </source>
</evidence>
<gene>
    <name evidence="5" type="ORF">D4765_00980</name>
</gene>
<dbReference type="AlphaFoldDB" id="A0A4T2CEW1"/>
<organism evidence="5 6">
    <name type="scientific">Subtercola vilae</name>
    <dbReference type="NCBI Taxonomy" id="2056433"/>
    <lineage>
        <taxon>Bacteria</taxon>
        <taxon>Bacillati</taxon>
        <taxon>Actinomycetota</taxon>
        <taxon>Actinomycetes</taxon>
        <taxon>Micrococcales</taxon>
        <taxon>Microbacteriaceae</taxon>
        <taxon>Subtercola</taxon>
    </lineage>
</organism>
<feature type="binding site" evidence="3">
    <location>
        <position position="121"/>
    </location>
    <ligand>
        <name>substrate</name>
    </ligand>
</feature>
<comment type="cofactor">
    <cofactor evidence="3">
        <name>Zn(2+)</name>
        <dbReference type="ChEBI" id="CHEBI:29105"/>
    </cofactor>
    <text evidence="3">Binds 1 divalent metal cation per subunit.</text>
</comment>
<dbReference type="EMBL" id="QYRT01000002">
    <property type="protein sequence ID" value="TIH40748.1"/>
    <property type="molecule type" value="Genomic_DNA"/>
</dbReference>
<dbReference type="InterPro" id="IPR011042">
    <property type="entry name" value="6-blade_b-propeller_TolB-like"/>
</dbReference>
<dbReference type="PANTHER" id="PTHR10907">
    <property type="entry name" value="REGUCALCIN"/>
    <property type="match status" value="1"/>
</dbReference>
<feature type="binding site" evidence="3">
    <location>
        <position position="167"/>
    </location>
    <ligand>
        <name>a divalent metal cation</name>
        <dbReference type="ChEBI" id="CHEBI:60240"/>
    </ligand>
</feature>